<evidence type="ECO:0000313" key="1">
    <source>
        <dbReference type="EMBL" id="KAK3064961.1"/>
    </source>
</evidence>
<proteinExistence type="predicted"/>
<organism evidence="1 2">
    <name type="scientific">Coniosporium uncinatum</name>
    <dbReference type="NCBI Taxonomy" id="93489"/>
    <lineage>
        <taxon>Eukaryota</taxon>
        <taxon>Fungi</taxon>
        <taxon>Dikarya</taxon>
        <taxon>Ascomycota</taxon>
        <taxon>Pezizomycotina</taxon>
        <taxon>Dothideomycetes</taxon>
        <taxon>Dothideomycetes incertae sedis</taxon>
        <taxon>Coniosporium</taxon>
    </lineage>
</organism>
<sequence>MSAQMETSDVQYVGETYKYYFVNVEHLRVAFTAAHRSDRDGIRYDGYRKFAPLGVLALELVSAHSGLIPDVYTRRELSLASSVFASSQCIDLSTRRQSWFRNKAERANIARALDLGPHIVLSVRQQGQPPSGNVLATAMSALIGAMWQDMLEQNKSVLDCIGVILRVISTIGMHLAIFQADFPNLLTSEVGSITDLGPPNPPTRQQASLSSLNSTVSDDGTTSDIPSLDVDMFFENAYIETDWNSSSVSAPSGRQGSVWGDMHVDTSLLSSQQMTTPQTGSLNDSTFEQHFFPYFEAPDVSMDCMQSPPSVQLRRGLISARSGSEVMTVHDGTSSKHRVSSEHTATGIAKASRADTPAHVRRLDGLDNIYQKLKAEELTRLRSFDPSLINDDAEILIDNRGITDITQRPEELVVLRLLYLLTGSSHSLIAVQQTMQAACRSIDPKPQQPRAGSSSADYFQVIEALTTTEAYCAMLKRCYTVKMFANWLETLCPPDSAFEIETPQSLSERAERSAGNPKNKSRSAATDAVMKELYPGLAATEPQYEKKRRLIGELRRLATRLHMFTAKFGFGILALLPLYLYLPDKHTVDSR</sequence>
<reference evidence="1" key="1">
    <citation type="submission" date="2024-09" db="EMBL/GenBank/DDBJ databases">
        <title>Black Yeasts Isolated from many extreme environments.</title>
        <authorList>
            <person name="Coleine C."/>
            <person name="Stajich J.E."/>
            <person name="Selbmann L."/>
        </authorList>
    </citation>
    <scope>NUCLEOTIDE SEQUENCE</scope>
    <source>
        <strain evidence="1">CCFEE 5737</strain>
    </source>
</reference>
<comment type="caution">
    <text evidence="1">The sequence shown here is derived from an EMBL/GenBank/DDBJ whole genome shotgun (WGS) entry which is preliminary data.</text>
</comment>
<evidence type="ECO:0000313" key="2">
    <source>
        <dbReference type="Proteomes" id="UP001186974"/>
    </source>
</evidence>
<keyword evidence="2" id="KW-1185">Reference proteome</keyword>
<name>A0ACC3DC41_9PEZI</name>
<accession>A0ACC3DC41</accession>
<gene>
    <name evidence="1" type="ORF">LTS18_000770</name>
</gene>
<protein>
    <submittedName>
        <fullName evidence="1">Uncharacterized protein</fullName>
    </submittedName>
</protein>
<dbReference type="EMBL" id="JAWDJW010006387">
    <property type="protein sequence ID" value="KAK3064961.1"/>
    <property type="molecule type" value="Genomic_DNA"/>
</dbReference>
<dbReference type="Proteomes" id="UP001186974">
    <property type="component" value="Unassembled WGS sequence"/>
</dbReference>